<feature type="transmembrane region" description="Helical" evidence="23">
    <location>
        <begin position="474"/>
        <end position="495"/>
    </location>
</feature>
<keyword evidence="15" id="KW-1278">Translocase</keyword>
<feature type="transmembrane region" description="Helical" evidence="23">
    <location>
        <begin position="427"/>
        <end position="449"/>
    </location>
</feature>
<evidence type="ECO:0000256" key="16">
    <source>
        <dbReference type="ARBA" id="ARBA00022989"/>
    </source>
</evidence>
<evidence type="ECO:0000256" key="12">
    <source>
        <dbReference type="ARBA" id="ARBA00022796"/>
    </source>
</evidence>
<dbReference type="InterPro" id="IPR023214">
    <property type="entry name" value="HAD_sf"/>
</dbReference>
<evidence type="ECO:0000256" key="6">
    <source>
        <dbReference type="ARBA" id="ARBA00022475"/>
    </source>
</evidence>
<evidence type="ECO:0000256" key="7">
    <source>
        <dbReference type="ARBA" id="ARBA00022553"/>
    </source>
</evidence>
<evidence type="ECO:0000256" key="5">
    <source>
        <dbReference type="ARBA" id="ARBA00022448"/>
    </source>
</evidence>
<comment type="catalytic activity">
    <reaction evidence="22">
        <text>Cu(+)(in) + ATP + H2O = Cu(+)(out) + ADP + phosphate + H(+)</text>
        <dbReference type="Rhea" id="RHEA:25792"/>
        <dbReference type="ChEBI" id="CHEBI:15377"/>
        <dbReference type="ChEBI" id="CHEBI:15378"/>
        <dbReference type="ChEBI" id="CHEBI:30616"/>
        <dbReference type="ChEBI" id="CHEBI:43474"/>
        <dbReference type="ChEBI" id="CHEBI:49552"/>
        <dbReference type="ChEBI" id="CHEBI:456216"/>
        <dbReference type="EC" id="7.2.2.8"/>
    </reaction>
</comment>
<dbReference type="InterPro" id="IPR017969">
    <property type="entry name" value="Heavy-metal-associated_CS"/>
</dbReference>
<dbReference type="InterPro" id="IPR008250">
    <property type="entry name" value="ATPase_P-typ_transduc_dom_A_sf"/>
</dbReference>
<keyword evidence="6 23" id="KW-1003">Cell membrane</keyword>
<dbReference type="SUPFAM" id="SSF55008">
    <property type="entry name" value="HMA, heavy metal-associated domain"/>
    <property type="match status" value="2"/>
</dbReference>
<dbReference type="FunFam" id="3.40.50.1000:FF:000144">
    <property type="entry name" value="copper-transporting ATPase 1 isoform X2"/>
    <property type="match status" value="1"/>
</dbReference>
<keyword evidence="8 23" id="KW-0812">Transmembrane</keyword>
<comment type="similarity">
    <text evidence="2 23">Belongs to the cation transport ATPase (P-type) (TC 3.A.3) family. Type IB subfamily.</text>
</comment>
<dbReference type="GO" id="GO:0005524">
    <property type="term" value="F:ATP binding"/>
    <property type="evidence" value="ECO:0007669"/>
    <property type="project" value="UniProtKB-UniRule"/>
</dbReference>
<proteinExistence type="inferred from homology"/>
<dbReference type="PROSITE" id="PS01047">
    <property type="entry name" value="HMA_1"/>
    <property type="match status" value="1"/>
</dbReference>
<evidence type="ECO:0000256" key="8">
    <source>
        <dbReference type="ARBA" id="ARBA00022692"/>
    </source>
</evidence>
<dbReference type="InterPro" id="IPR023298">
    <property type="entry name" value="ATPase_P-typ_TM_dom_sf"/>
</dbReference>
<feature type="domain" description="HMA" evidence="25">
    <location>
        <begin position="100"/>
        <end position="166"/>
    </location>
</feature>
<evidence type="ECO:0000256" key="9">
    <source>
        <dbReference type="ARBA" id="ARBA00022723"/>
    </source>
</evidence>
<evidence type="ECO:0000256" key="18">
    <source>
        <dbReference type="ARBA" id="ARBA00023065"/>
    </source>
</evidence>
<dbReference type="SFLD" id="SFLDS00003">
    <property type="entry name" value="Haloacid_Dehalogenase"/>
    <property type="match status" value="1"/>
</dbReference>
<dbReference type="InterPro" id="IPR023299">
    <property type="entry name" value="ATPase_P-typ_cyto_dom_N"/>
</dbReference>
<evidence type="ECO:0000313" key="27">
    <source>
        <dbReference type="Proteomes" id="UP000199230"/>
    </source>
</evidence>
<dbReference type="Gene3D" id="3.30.70.100">
    <property type="match status" value="2"/>
</dbReference>
<dbReference type="Pfam" id="PF00702">
    <property type="entry name" value="Hydrolase"/>
    <property type="match status" value="1"/>
</dbReference>
<dbReference type="PANTHER" id="PTHR43520:SF8">
    <property type="entry name" value="P-TYPE CU(+) TRANSPORTER"/>
    <property type="match status" value="1"/>
</dbReference>
<dbReference type="CDD" id="cd00371">
    <property type="entry name" value="HMA"/>
    <property type="match status" value="2"/>
</dbReference>
<evidence type="ECO:0000256" key="2">
    <source>
        <dbReference type="ARBA" id="ARBA00006024"/>
    </source>
</evidence>
<dbReference type="GO" id="GO:0140581">
    <property type="term" value="F:P-type monovalent copper transporter activity"/>
    <property type="evidence" value="ECO:0007669"/>
    <property type="project" value="UniProtKB-EC"/>
</dbReference>
<dbReference type="InterPro" id="IPR001757">
    <property type="entry name" value="P_typ_ATPase"/>
</dbReference>
<dbReference type="SUPFAM" id="SSF56784">
    <property type="entry name" value="HAD-like"/>
    <property type="match status" value="1"/>
</dbReference>
<dbReference type="SUPFAM" id="SSF81665">
    <property type="entry name" value="Calcium ATPase, transmembrane domain M"/>
    <property type="match status" value="1"/>
</dbReference>
<dbReference type="InterPro" id="IPR036163">
    <property type="entry name" value="HMA_dom_sf"/>
</dbReference>
<reference evidence="26 27" key="1">
    <citation type="submission" date="2016-10" db="EMBL/GenBank/DDBJ databases">
        <authorList>
            <person name="de Groot N.N."/>
        </authorList>
    </citation>
    <scope>NUCLEOTIDE SEQUENCE [LARGE SCALE GENOMIC DNA]</scope>
    <source>
        <strain evidence="26 27">APO</strain>
    </source>
</reference>
<evidence type="ECO:0000256" key="15">
    <source>
        <dbReference type="ARBA" id="ARBA00022967"/>
    </source>
</evidence>
<evidence type="ECO:0000256" key="4">
    <source>
        <dbReference type="ARBA" id="ARBA00015102"/>
    </source>
</evidence>
<dbReference type="NCBIfam" id="TIGR01525">
    <property type="entry name" value="ATPase-IB_hvy"/>
    <property type="match status" value="1"/>
</dbReference>
<dbReference type="InterPro" id="IPR006122">
    <property type="entry name" value="HMA_Cu_ion-bd"/>
</dbReference>
<dbReference type="EC" id="7.2.2.8" evidence="3"/>
<dbReference type="Pfam" id="PF00122">
    <property type="entry name" value="E1-E2_ATPase"/>
    <property type="match status" value="1"/>
</dbReference>
<dbReference type="EMBL" id="FNPV01000004">
    <property type="protein sequence ID" value="SDY73766.1"/>
    <property type="molecule type" value="Genomic_DNA"/>
</dbReference>
<gene>
    <name evidence="26" type="ORF">SAMN05192546_10462</name>
</gene>
<keyword evidence="5" id="KW-0813">Transport</keyword>
<keyword evidence="13 23" id="KW-0067">ATP-binding</keyword>
<dbReference type="GO" id="GO:0016887">
    <property type="term" value="F:ATP hydrolysis activity"/>
    <property type="evidence" value="ECO:0007669"/>
    <property type="project" value="InterPro"/>
</dbReference>
<keyword evidence="17" id="KW-0186">Copper</keyword>
<dbReference type="PROSITE" id="PS00154">
    <property type="entry name" value="ATPASE_E1_E2"/>
    <property type="match status" value="1"/>
</dbReference>
<evidence type="ECO:0000313" key="26">
    <source>
        <dbReference type="EMBL" id="SDY73766.1"/>
    </source>
</evidence>
<dbReference type="Proteomes" id="UP000199230">
    <property type="component" value="Unassembled WGS sequence"/>
</dbReference>
<dbReference type="CDD" id="cd02094">
    <property type="entry name" value="P-type_ATPase_Cu-like"/>
    <property type="match status" value="1"/>
</dbReference>
<dbReference type="InterPro" id="IPR059000">
    <property type="entry name" value="ATPase_P-type_domA"/>
</dbReference>
<dbReference type="FunFam" id="2.70.150.10:FF:000002">
    <property type="entry name" value="Copper-transporting ATPase 1, putative"/>
    <property type="match status" value="1"/>
</dbReference>
<comment type="subcellular location">
    <subcellularLocation>
        <location evidence="1">Cell membrane</location>
        <topology evidence="1">Multi-pass membrane protein</topology>
    </subcellularLocation>
</comment>
<evidence type="ECO:0000259" key="25">
    <source>
        <dbReference type="PROSITE" id="PS50846"/>
    </source>
</evidence>
<keyword evidence="10" id="KW-0677">Repeat</keyword>
<dbReference type="FunFam" id="3.30.70.100:FF:000005">
    <property type="entry name" value="Copper-exporting P-type ATPase A"/>
    <property type="match status" value="2"/>
</dbReference>
<keyword evidence="24" id="KW-0175">Coiled coil</keyword>
<evidence type="ECO:0000256" key="22">
    <source>
        <dbReference type="ARBA" id="ARBA00049289"/>
    </source>
</evidence>
<dbReference type="PROSITE" id="PS50846">
    <property type="entry name" value="HMA_2"/>
    <property type="match status" value="2"/>
</dbReference>
<dbReference type="SUPFAM" id="SSF81653">
    <property type="entry name" value="Calcium ATPase, transduction domain A"/>
    <property type="match status" value="1"/>
</dbReference>
<evidence type="ECO:0000256" key="20">
    <source>
        <dbReference type="ARBA" id="ARBA00029719"/>
    </source>
</evidence>
<sequence length="849" mass="92693">MKEKMEILQKEDDMKNTKLKIGGMSCASCSAAIEKKLAKWEGIEKADINMATEKLHLRYDESQNSLEMIAKAIEDLGYQVLMEEEETETKEEKDGTARSIRKTFKITGMTCTACSAAIEKALSKMGGVEEAIVNFPAEKLTVIFSPDQVRIVEISKKITDLGYELISEPKGGQEVDQDEIMMQKSWKRMVRSAILSGTIMFLMILHMVIGVEIPYYLVVVNLLAFPNIFLLGKKVHKASFNALKNGSPNMDVLVSLGSLPPYLIGLTAFFFPLQAFTEMASSIMTFHLIGKYLENRAKGRASQAIRKLVEMGAKTATILLRGEEMEVPVEELQPEDVMIVKPGEKIPTDGIIIEGKSTIDESMATGESMPVKRESGDPVIGATINKQGLLKVKVTKVGDETFLSQVIQLVEACQGSKVPIQEFADRITGYFVPAILIITVVVFSSNLLFPEFHQSILQWGAGFLPWVNPDAGTLSIAFVTATAVLVIACPCALGLGTPTALMVGSGMGAEKGILIRNGEAVQTFKNLKMIIFDKTGTLTHGRPAVTDIVTGDGVDEFSLMKVAGALEKGSEHPLAHAIIEEAKKRKIPMGDIQGFEAVTGMGIEGFLDGDKVLMGNRKIMEKHKIAYEHLEEEIQRLENEAKTVMMIVREENLLGIIAVADPVKEDSPKAVKELQEMGIQTAMVTGDNERTARAIAEKIGIDYVIAEVLPEGKVEEVKTLQKKFETVAMVGDGINDAPALKQANIGIAIGTGTDVAIEAADVTLVKGELSGIISAILLSRGTFRKIKENYFWAWFYNAIAIPVAMVGLLHPMIGAAAMSISSLNVIYNSLRLKKTDIQPSFKKVVEKNV</sequence>
<protein>
    <recommendedName>
        <fullName evidence="4">Copper-exporting P-type ATPase</fullName>
        <ecNumber evidence="3">7.2.2.8</ecNumber>
    </recommendedName>
    <alternativeName>
        <fullName evidence="20">Copper-exporting P-type ATPase A</fullName>
    </alternativeName>
    <alternativeName>
        <fullName evidence="21">Cu(+)-exporting ATPase</fullName>
    </alternativeName>
</protein>
<accession>A0A1H3MAZ9</accession>
<keyword evidence="16 23" id="KW-1133">Transmembrane helix</keyword>
<dbReference type="GO" id="GO:0055070">
    <property type="term" value="P:copper ion homeostasis"/>
    <property type="evidence" value="ECO:0007669"/>
    <property type="project" value="TreeGrafter"/>
</dbReference>
<dbReference type="SFLD" id="SFLDF00027">
    <property type="entry name" value="p-type_atpase"/>
    <property type="match status" value="1"/>
</dbReference>
<organism evidence="26 27">
    <name type="scientific">Tindallia californiensis</name>
    <dbReference type="NCBI Taxonomy" id="159292"/>
    <lineage>
        <taxon>Bacteria</taxon>
        <taxon>Bacillati</taxon>
        <taxon>Bacillota</taxon>
        <taxon>Clostridia</taxon>
        <taxon>Peptostreptococcales</taxon>
        <taxon>Tindalliaceae</taxon>
        <taxon>Tindallia</taxon>
    </lineage>
</organism>
<evidence type="ECO:0000256" key="23">
    <source>
        <dbReference type="RuleBase" id="RU362081"/>
    </source>
</evidence>
<feature type="transmembrane region" description="Helical" evidence="23">
    <location>
        <begin position="215"/>
        <end position="232"/>
    </location>
</feature>
<keyword evidence="9 23" id="KW-0479">Metal-binding</keyword>
<evidence type="ECO:0000256" key="21">
    <source>
        <dbReference type="ARBA" id="ARBA00033239"/>
    </source>
</evidence>
<evidence type="ECO:0000256" key="11">
    <source>
        <dbReference type="ARBA" id="ARBA00022741"/>
    </source>
</evidence>
<keyword evidence="11 23" id="KW-0547">Nucleotide-binding</keyword>
<dbReference type="NCBIfam" id="TIGR01494">
    <property type="entry name" value="ATPase_P-type"/>
    <property type="match status" value="2"/>
</dbReference>
<dbReference type="Gene3D" id="3.40.1110.10">
    <property type="entry name" value="Calcium-transporting ATPase, cytoplasmic domain N"/>
    <property type="match status" value="1"/>
</dbReference>
<dbReference type="Gene3D" id="2.70.150.10">
    <property type="entry name" value="Calcium-transporting ATPase, cytoplasmic transduction domain A"/>
    <property type="match status" value="1"/>
</dbReference>
<keyword evidence="7" id="KW-0597">Phosphoprotein</keyword>
<dbReference type="InterPro" id="IPR036412">
    <property type="entry name" value="HAD-like_sf"/>
</dbReference>
<dbReference type="AlphaFoldDB" id="A0A1H3MAZ9"/>
<dbReference type="SFLD" id="SFLDG00002">
    <property type="entry name" value="C1.7:_P-type_atpase_like"/>
    <property type="match status" value="1"/>
</dbReference>
<evidence type="ECO:0000256" key="14">
    <source>
        <dbReference type="ARBA" id="ARBA00022842"/>
    </source>
</evidence>
<evidence type="ECO:0000256" key="24">
    <source>
        <dbReference type="SAM" id="Coils"/>
    </source>
</evidence>
<dbReference type="GO" id="GO:0005886">
    <property type="term" value="C:plasma membrane"/>
    <property type="evidence" value="ECO:0007669"/>
    <property type="project" value="UniProtKB-SubCell"/>
</dbReference>
<keyword evidence="12" id="KW-0187">Copper transport</keyword>
<dbReference type="PANTHER" id="PTHR43520">
    <property type="entry name" value="ATP7, ISOFORM B"/>
    <property type="match status" value="1"/>
</dbReference>
<dbReference type="InterPro" id="IPR027256">
    <property type="entry name" value="P-typ_ATPase_IB"/>
</dbReference>
<dbReference type="GO" id="GO:0043682">
    <property type="term" value="F:P-type divalent copper transporter activity"/>
    <property type="evidence" value="ECO:0007669"/>
    <property type="project" value="TreeGrafter"/>
</dbReference>
<dbReference type="PRINTS" id="PR00119">
    <property type="entry name" value="CATATPASE"/>
</dbReference>
<evidence type="ECO:0000256" key="1">
    <source>
        <dbReference type="ARBA" id="ARBA00004651"/>
    </source>
</evidence>
<keyword evidence="19 23" id="KW-0472">Membrane</keyword>
<dbReference type="NCBIfam" id="TIGR00003">
    <property type="entry name" value="copper ion binding protein"/>
    <property type="match status" value="2"/>
</dbReference>
<keyword evidence="18" id="KW-0406">Ion transport</keyword>
<dbReference type="Gene3D" id="3.40.50.1000">
    <property type="entry name" value="HAD superfamily/HAD-like"/>
    <property type="match status" value="1"/>
</dbReference>
<dbReference type="PRINTS" id="PR00120">
    <property type="entry name" value="HATPASE"/>
</dbReference>
<evidence type="ECO:0000256" key="13">
    <source>
        <dbReference type="ARBA" id="ARBA00022840"/>
    </source>
</evidence>
<evidence type="ECO:0000256" key="10">
    <source>
        <dbReference type="ARBA" id="ARBA00022737"/>
    </source>
</evidence>
<keyword evidence="27" id="KW-1185">Reference proteome</keyword>
<feature type="transmembrane region" description="Helical" evidence="23">
    <location>
        <begin position="789"/>
        <end position="806"/>
    </location>
</feature>
<dbReference type="InterPro" id="IPR044492">
    <property type="entry name" value="P_typ_ATPase_HD_dom"/>
</dbReference>
<feature type="coiled-coil region" evidence="24">
    <location>
        <begin position="620"/>
        <end position="647"/>
    </location>
</feature>
<feature type="transmembrane region" description="Helical" evidence="23">
    <location>
        <begin position="189"/>
        <end position="209"/>
    </location>
</feature>
<dbReference type="GO" id="GO:0005507">
    <property type="term" value="F:copper ion binding"/>
    <property type="evidence" value="ECO:0007669"/>
    <property type="project" value="InterPro"/>
</dbReference>
<name>A0A1H3MAZ9_9FIRM</name>
<dbReference type="Pfam" id="PF00403">
    <property type="entry name" value="HMA"/>
    <property type="match status" value="2"/>
</dbReference>
<keyword evidence="14" id="KW-0460">Magnesium</keyword>
<feature type="domain" description="HMA" evidence="25">
    <location>
        <begin position="15"/>
        <end position="81"/>
    </location>
</feature>
<evidence type="ECO:0000256" key="3">
    <source>
        <dbReference type="ARBA" id="ARBA00012517"/>
    </source>
</evidence>
<dbReference type="STRING" id="159292.SAMN05192546_10462"/>
<evidence type="ECO:0000256" key="19">
    <source>
        <dbReference type="ARBA" id="ARBA00023136"/>
    </source>
</evidence>
<evidence type="ECO:0000256" key="17">
    <source>
        <dbReference type="ARBA" id="ARBA00023008"/>
    </source>
</evidence>
<dbReference type="InterPro" id="IPR018303">
    <property type="entry name" value="ATPase_P-typ_P_site"/>
</dbReference>
<dbReference type="InterPro" id="IPR006121">
    <property type="entry name" value="HMA_dom"/>
</dbReference>